<gene>
    <name evidence="1" type="ORF">MA16_Dca014024</name>
</gene>
<organism evidence="1 2">
    <name type="scientific">Dendrobium catenatum</name>
    <dbReference type="NCBI Taxonomy" id="906689"/>
    <lineage>
        <taxon>Eukaryota</taxon>
        <taxon>Viridiplantae</taxon>
        <taxon>Streptophyta</taxon>
        <taxon>Embryophyta</taxon>
        <taxon>Tracheophyta</taxon>
        <taxon>Spermatophyta</taxon>
        <taxon>Magnoliopsida</taxon>
        <taxon>Liliopsida</taxon>
        <taxon>Asparagales</taxon>
        <taxon>Orchidaceae</taxon>
        <taxon>Epidendroideae</taxon>
        <taxon>Malaxideae</taxon>
        <taxon>Dendrobiinae</taxon>
        <taxon>Dendrobium</taxon>
    </lineage>
</organism>
<protein>
    <submittedName>
        <fullName evidence="1">Uncharacterized protein</fullName>
    </submittedName>
</protein>
<evidence type="ECO:0000313" key="2">
    <source>
        <dbReference type="Proteomes" id="UP000233837"/>
    </source>
</evidence>
<reference evidence="1 2" key="1">
    <citation type="journal article" date="2016" name="Sci. Rep.">
        <title>The Dendrobium catenatum Lindl. genome sequence provides insights into polysaccharide synthase, floral development and adaptive evolution.</title>
        <authorList>
            <person name="Zhang G.Q."/>
            <person name="Xu Q."/>
            <person name="Bian C."/>
            <person name="Tsai W.C."/>
            <person name="Yeh C.M."/>
            <person name="Liu K.W."/>
            <person name="Yoshida K."/>
            <person name="Zhang L.S."/>
            <person name="Chang S.B."/>
            <person name="Chen F."/>
            <person name="Shi Y."/>
            <person name="Su Y.Y."/>
            <person name="Zhang Y.Q."/>
            <person name="Chen L.J."/>
            <person name="Yin Y."/>
            <person name="Lin M."/>
            <person name="Huang H."/>
            <person name="Deng H."/>
            <person name="Wang Z.W."/>
            <person name="Zhu S.L."/>
            <person name="Zhao X."/>
            <person name="Deng C."/>
            <person name="Niu S.C."/>
            <person name="Huang J."/>
            <person name="Wang M."/>
            <person name="Liu G.H."/>
            <person name="Yang H.J."/>
            <person name="Xiao X.J."/>
            <person name="Hsiao Y.Y."/>
            <person name="Wu W.L."/>
            <person name="Chen Y.Y."/>
            <person name="Mitsuda N."/>
            <person name="Ohme-Takagi M."/>
            <person name="Luo Y.B."/>
            <person name="Van de Peer Y."/>
            <person name="Liu Z.J."/>
        </authorList>
    </citation>
    <scope>NUCLEOTIDE SEQUENCE [LARGE SCALE GENOMIC DNA]</scope>
    <source>
        <tissue evidence="1">The whole plant</tissue>
    </source>
</reference>
<keyword evidence="2" id="KW-1185">Reference proteome</keyword>
<dbReference type="Proteomes" id="UP000233837">
    <property type="component" value="Unassembled WGS sequence"/>
</dbReference>
<proteinExistence type="predicted"/>
<dbReference type="AlphaFoldDB" id="A0A2I0WZS0"/>
<evidence type="ECO:0000313" key="1">
    <source>
        <dbReference type="EMBL" id="PKU81141.1"/>
    </source>
</evidence>
<reference evidence="1 2" key="2">
    <citation type="journal article" date="2017" name="Nature">
        <title>The Apostasia genome and the evolution of orchids.</title>
        <authorList>
            <person name="Zhang G.Q."/>
            <person name="Liu K.W."/>
            <person name="Li Z."/>
            <person name="Lohaus R."/>
            <person name="Hsiao Y.Y."/>
            <person name="Niu S.C."/>
            <person name="Wang J.Y."/>
            <person name="Lin Y.C."/>
            <person name="Xu Q."/>
            <person name="Chen L.J."/>
            <person name="Yoshida K."/>
            <person name="Fujiwara S."/>
            <person name="Wang Z.W."/>
            <person name="Zhang Y.Q."/>
            <person name="Mitsuda N."/>
            <person name="Wang M."/>
            <person name="Liu G.H."/>
            <person name="Pecoraro L."/>
            <person name="Huang H.X."/>
            <person name="Xiao X.J."/>
            <person name="Lin M."/>
            <person name="Wu X.Y."/>
            <person name="Wu W.L."/>
            <person name="Chen Y.Y."/>
            <person name="Chang S.B."/>
            <person name="Sakamoto S."/>
            <person name="Ohme-Takagi M."/>
            <person name="Yagi M."/>
            <person name="Zeng S.J."/>
            <person name="Shen C.Y."/>
            <person name="Yeh C.M."/>
            <person name="Luo Y.B."/>
            <person name="Tsai W.C."/>
            <person name="Van de Peer Y."/>
            <person name="Liu Z.J."/>
        </authorList>
    </citation>
    <scope>NUCLEOTIDE SEQUENCE [LARGE SCALE GENOMIC DNA]</scope>
    <source>
        <tissue evidence="1">The whole plant</tissue>
    </source>
</reference>
<name>A0A2I0WZS0_9ASPA</name>
<dbReference type="EMBL" id="KZ502280">
    <property type="protein sequence ID" value="PKU81141.1"/>
    <property type="molecule type" value="Genomic_DNA"/>
</dbReference>
<sequence length="76" mass="8265">MVPGLLSQRRKSTQPDRRILAGNHGLLHPMETDCSADDEDLPVDRRLHAGGVLTSLGRHAFDGKGVPLPPWRFAGA</sequence>
<accession>A0A2I0WZS0</accession>